<dbReference type="eggNOG" id="ENOG5031UU8">
    <property type="taxonomic scope" value="Bacteria"/>
</dbReference>
<reference evidence="1 2" key="1">
    <citation type="journal article" date="2013" name="Sci. Rep.">
        <title>Extraordinary expansion of a Sorangium cellulosum genome from an alkaline milieu.</title>
        <authorList>
            <person name="Han K."/>
            <person name="Li Z.F."/>
            <person name="Peng R."/>
            <person name="Zhu L.P."/>
            <person name="Zhou T."/>
            <person name="Wang L.G."/>
            <person name="Li S.G."/>
            <person name="Zhang X.B."/>
            <person name="Hu W."/>
            <person name="Wu Z.H."/>
            <person name="Qin N."/>
            <person name="Li Y.Z."/>
        </authorList>
    </citation>
    <scope>NUCLEOTIDE SEQUENCE [LARGE SCALE GENOMIC DNA]</scope>
    <source>
        <strain evidence="1 2">So0157-2</strain>
    </source>
</reference>
<dbReference type="KEGG" id="scu:SCE1572_18400"/>
<proteinExistence type="predicted"/>
<evidence type="ECO:0000313" key="2">
    <source>
        <dbReference type="Proteomes" id="UP000014803"/>
    </source>
</evidence>
<dbReference type="PATRIC" id="fig|1254432.3.peg.4165"/>
<dbReference type="Proteomes" id="UP000014803">
    <property type="component" value="Chromosome"/>
</dbReference>
<dbReference type="STRING" id="1254432.SCE1572_18400"/>
<evidence type="ECO:0000313" key="1">
    <source>
        <dbReference type="EMBL" id="AGP36287.1"/>
    </source>
</evidence>
<organism evidence="1 2">
    <name type="scientific">Sorangium cellulosum So0157-2</name>
    <dbReference type="NCBI Taxonomy" id="1254432"/>
    <lineage>
        <taxon>Bacteria</taxon>
        <taxon>Pseudomonadati</taxon>
        <taxon>Myxococcota</taxon>
        <taxon>Polyangia</taxon>
        <taxon>Polyangiales</taxon>
        <taxon>Polyangiaceae</taxon>
        <taxon>Sorangium</taxon>
    </lineage>
</organism>
<dbReference type="HOGENOM" id="CLU_865236_0_0_7"/>
<accession>S4XSX4</accession>
<name>S4XSX4_SORCE</name>
<gene>
    <name evidence="1" type="ORF">SCE1572_18400</name>
</gene>
<dbReference type="EMBL" id="CP003969">
    <property type="protein sequence ID" value="AGP36287.1"/>
    <property type="molecule type" value="Genomic_DNA"/>
</dbReference>
<dbReference type="AlphaFoldDB" id="S4XSX4"/>
<sequence length="319" mass="34125">MELAPMVERASSAGAPREVSAALAPADPLGALNQAFLDAYAARREAVLASIEPIIAQIDDSLILRRGGRRFEGPARTRRYHELKVVAHAPLAVHALLSGRRGALDGEARARLAELRQRIAAAAAGLDGRGFAPEQLARQRRILDASLALLDEASAAGGVAPEALSAFTRAQTQDVLLNAEDAARDQIETMHATVEAWKRDMTADERERLRAVVAVSHMARPGNVAAQYFSITLGETWQGRFDQEDLRPGKRVLTAEATFDEAEAFALLATHALDAGVATRFFGEETRLARDILADAAERILAGMFQKEPAPPGQAGAGG</sequence>
<protein>
    <submittedName>
        <fullName evidence="1">Uncharacterized protein</fullName>
    </submittedName>
</protein>